<evidence type="ECO:0000256" key="1">
    <source>
        <dbReference type="ARBA" id="ARBA00022741"/>
    </source>
</evidence>
<dbReference type="Pfam" id="PF03969">
    <property type="entry name" value="AFG1_ATPase"/>
    <property type="match status" value="1"/>
</dbReference>
<accession>A0ABT7E6Q6</accession>
<protein>
    <submittedName>
        <fullName evidence="3">Cell division protein ZapE</fullName>
    </submittedName>
</protein>
<dbReference type="PANTHER" id="PTHR12169:SF6">
    <property type="entry name" value="AFG1-LIKE ATPASE"/>
    <property type="match status" value="1"/>
</dbReference>
<dbReference type="Proteomes" id="UP001172778">
    <property type="component" value="Unassembled WGS sequence"/>
</dbReference>
<sequence>MPPSEWYDLATRQSGFSRDAAQENAVRHLQRLFDELVAFKQKRNRLFGRSLLPQPKVPRGLYFWGGVGRGKSFLMDAFFACVPYQRKKRMHFHNFMKSVHDEMRAHSNESDPLLKVAAKIATETRLLCFDEFHVSDIADAMILGRLLKQLFELGVVLVATSNYEPDGLYPNGLQRANFLPTIALMKEKLDVVNVDGGNDYRMRTLTRARTYLSPITPETEGVLQGIFDSLAHGSALPTSLTIEGRQIEARRHVGGMVWFDFATLCGGPRSQNDYLELARQYHTILLSNVPKLGARHASEARRFTWLVDVFYDHRVKLVLSAETDPDHLYTEGQMANEFFRTASRLTEMQSQEYLALPHLAGQMRDGSQYIAFT</sequence>
<dbReference type="NCBIfam" id="NF040713">
    <property type="entry name" value="ZapE"/>
    <property type="match status" value="1"/>
</dbReference>
<name>A0ABT7E6Q6_9NEIS</name>
<keyword evidence="3" id="KW-0132">Cell division</keyword>
<dbReference type="PANTHER" id="PTHR12169">
    <property type="entry name" value="ATPASE N2B"/>
    <property type="match status" value="1"/>
</dbReference>
<proteinExistence type="predicted"/>
<keyword evidence="2" id="KW-0067">ATP-binding</keyword>
<dbReference type="GO" id="GO:0051301">
    <property type="term" value="P:cell division"/>
    <property type="evidence" value="ECO:0007669"/>
    <property type="project" value="UniProtKB-KW"/>
</dbReference>
<dbReference type="InterPro" id="IPR027417">
    <property type="entry name" value="P-loop_NTPase"/>
</dbReference>
<evidence type="ECO:0000256" key="2">
    <source>
        <dbReference type="ARBA" id="ARBA00022840"/>
    </source>
</evidence>
<dbReference type="InterPro" id="IPR005654">
    <property type="entry name" value="ATPase_AFG1-like"/>
</dbReference>
<evidence type="ECO:0000313" key="3">
    <source>
        <dbReference type="EMBL" id="MDK2126597.1"/>
    </source>
</evidence>
<organism evidence="3 4">
    <name type="scientific">Parachitinimonas caeni</name>
    <dbReference type="NCBI Taxonomy" id="3031301"/>
    <lineage>
        <taxon>Bacteria</taxon>
        <taxon>Pseudomonadati</taxon>
        <taxon>Pseudomonadota</taxon>
        <taxon>Betaproteobacteria</taxon>
        <taxon>Neisseriales</taxon>
        <taxon>Chitinibacteraceae</taxon>
        <taxon>Parachitinimonas</taxon>
    </lineage>
</organism>
<reference evidence="3" key="1">
    <citation type="submission" date="2023-03" db="EMBL/GenBank/DDBJ databases">
        <title>Chitinimonas shenzhenensis gen. nov., sp. nov., a novel member of family Burkholderiaceae isolated from activated sludge collected in Shen Zhen, China.</title>
        <authorList>
            <person name="Wang X."/>
        </authorList>
    </citation>
    <scope>NUCLEOTIDE SEQUENCE</scope>
    <source>
        <strain evidence="3">DQS-5</strain>
    </source>
</reference>
<keyword evidence="1" id="KW-0547">Nucleotide-binding</keyword>
<gene>
    <name evidence="3" type="primary">zapE</name>
    <name evidence="3" type="ORF">PZA18_21365</name>
</gene>
<keyword evidence="4" id="KW-1185">Reference proteome</keyword>
<dbReference type="EMBL" id="JARRAF010000042">
    <property type="protein sequence ID" value="MDK2126597.1"/>
    <property type="molecule type" value="Genomic_DNA"/>
</dbReference>
<comment type="caution">
    <text evidence="3">The sequence shown here is derived from an EMBL/GenBank/DDBJ whole genome shotgun (WGS) entry which is preliminary data.</text>
</comment>
<dbReference type="SUPFAM" id="SSF52540">
    <property type="entry name" value="P-loop containing nucleoside triphosphate hydrolases"/>
    <property type="match status" value="1"/>
</dbReference>
<keyword evidence="3" id="KW-0131">Cell cycle</keyword>
<evidence type="ECO:0000313" key="4">
    <source>
        <dbReference type="Proteomes" id="UP001172778"/>
    </source>
</evidence>
<dbReference type="Gene3D" id="3.40.50.300">
    <property type="entry name" value="P-loop containing nucleotide triphosphate hydrolases"/>
    <property type="match status" value="1"/>
</dbReference>